<dbReference type="SUPFAM" id="SSF49265">
    <property type="entry name" value="Fibronectin type III"/>
    <property type="match status" value="1"/>
</dbReference>
<accession>A0A6L5XAF3</accession>
<dbReference type="InterPro" id="IPR036116">
    <property type="entry name" value="FN3_sf"/>
</dbReference>
<dbReference type="InterPro" id="IPR013783">
    <property type="entry name" value="Ig-like_fold"/>
</dbReference>
<reference evidence="3 4" key="1">
    <citation type="submission" date="2019-08" db="EMBL/GenBank/DDBJ databases">
        <title>In-depth cultivation of the pig gut microbiome towards novel bacterial diversity and tailored functional studies.</title>
        <authorList>
            <person name="Wylensek D."/>
            <person name="Hitch T.C.A."/>
            <person name="Clavel T."/>
        </authorList>
    </citation>
    <scope>NUCLEOTIDE SEQUENCE [LARGE SCALE GENOMIC DNA]</scope>
    <source>
        <strain evidence="3 4">Oil-RF-744-WCA-WT-10</strain>
    </source>
</reference>
<keyword evidence="4" id="KW-1185">Reference proteome</keyword>
<dbReference type="Gene3D" id="2.60.40.10">
    <property type="entry name" value="Immunoglobulins"/>
    <property type="match status" value="1"/>
</dbReference>
<evidence type="ECO:0000313" key="4">
    <source>
        <dbReference type="Proteomes" id="UP000483362"/>
    </source>
</evidence>
<dbReference type="Proteomes" id="UP000483362">
    <property type="component" value="Unassembled WGS sequence"/>
</dbReference>
<dbReference type="InterPro" id="IPR003961">
    <property type="entry name" value="FN3_dom"/>
</dbReference>
<proteinExistence type="predicted"/>
<dbReference type="PROSITE" id="PS50853">
    <property type="entry name" value="FN3"/>
    <property type="match status" value="1"/>
</dbReference>
<evidence type="ECO:0000256" key="1">
    <source>
        <dbReference type="SAM" id="SignalP"/>
    </source>
</evidence>
<dbReference type="EMBL" id="VULT01000002">
    <property type="protein sequence ID" value="MSS16445.1"/>
    <property type="molecule type" value="Genomic_DNA"/>
</dbReference>
<gene>
    <name evidence="3" type="ORF">FYJ29_01465</name>
</gene>
<protein>
    <recommendedName>
        <fullName evidence="2">Fibronectin type-III domain-containing protein</fullName>
    </recommendedName>
</protein>
<evidence type="ECO:0000313" key="3">
    <source>
        <dbReference type="EMBL" id="MSS16445.1"/>
    </source>
</evidence>
<dbReference type="RefSeq" id="WP_154326983.1">
    <property type="nucleotide sequence ID" value="NZ_CP045696.1"/>
</dbReference>
<comment type="caution">
    <text evidence="3">The sequence shown here is derived from an EMBL/GenBank/DDBJ whole genome shotgun (WGS) entry which is preliminary data.</text>
</comment>
<organism evidence="3 4">
    <name type="scientific">Sodaliphilus pleomorphus</name>
    <dbReference type="NCBI Taxonomy" id="2606626"/>
    <lineage>
        <taxon>Bacteria</taxon>
        <taxon>Pseudomonadati</taxon>
        <taxon>Bacteroidota</taxon>
        <taxon>Bacteroidia</taxon>
        <taxon>Bacteroidales</taxon>
        <taxon>Muribaculaceae</taxon>
        <taxon>Sodaliphilus</taxon>
    </lineage>
</organism>
<feature type="signal peptide" evidence="1">
    <location>
        <begin position="1"/>
        <end position="20"/>
    </location>
</feature>
<dbReference type="AlphaFoldDB" id="A0A6L5XAF3"/>
<feature type="domain" description="Fibronectin type-III" evidence="2">
    <location>
        <begin position="171"/>
        <end position="262"/>
    </location>
</feature>
<keyword evidence="1" id="KW-0732">Signal</keyword>
<evidence type="ECO:0000259" key="2">
    <source>
        <dbReference type="PROSITE" id="PS50853"/>
    </source>
</evidence>
<name>A0A6L5XAF3_9BACT</name>
<sequence length="579" mass="62811">MKRILLTLMIALAAVLTMSASEPTVIFTQDFNAFTEGTEQEPSTTDISTSKLGQTLKGWSGKNVYEAGGKLLIGDYGYLQSSRYDMSANSGIVRITLRVKALSETGGVVRVKLGYTTTKDIYVYDSEWYTLSIITTGGTSSTYVRVEPYITFNGIMVDELKVETSPDFFPVPEALQPTKADGTSFTARWARVTGAKAYILDVYTKAATGRDYVLQNDTVTTTTRKVTDLDASKKYYYVVRATNGTAVSDYSNEIEVIKVVSSIEAPVATAATGVTETGFTANWKSVPEAELYKLNVYKNTRIKETGLTTLLDEDFSGVTQGTFTSVEFGKLQEYLDDYTHQSGWYGVNHVFAAGTIGLAPYGDAASLTTPYLDLSNDEGKVQATINMDAQLFGESLADTVQVQLVGAQDQVLETVTQPLAGGFKPYVINFTKGAANAAVRVYYTGKNKVFIDQMSLAQVLPAGYEIIAPMLSTETEGTSLDVTGLDPMGDGVSYSYTVQSACRSVDYKGEIIYVYSAASNLVKVENENTGTDETVTAKGVKRVTYYDLAGRSSATPHQGVNVVVTLYTDGTKRVTKVVK</sequence>
<feature type="chain" id="PRO_5026943192" description="Fibronectin type-III domain-containing protein" evidence="1">
    <location>
        <begin position="21"/>
        <end position="579"/>
    </location>
</feature>